<comment type="caution">
    <text evidence="1">The sequence shown here is derived from an EMBL/GenBank/DDBJ whole genome shotgun (WGS) entry which is preliminary data.</text>
</comment>
<proteinExistence type="predicted"/>
<name>A0ABR1KHU5_9PEZI</name>
<accession>A0ABR1KHU5</accession>
<evidence type="ECO:0000313" key="2">
    <source>
        <dbReference type="Proteomes" id="UP001363622"/>
    </source>
</evidence>
<reference evidence="1 2" key="1">
    <citation type="submission" date="2024-04" db="EMBL/GenBank/DDBJ databases">
        <title>Phyllosticta paracitricarpa is synonymous to the EU quarantine fungus P. citricarpa based on phylogenomic analyses.</title>
        <authorList>
            <consortium name="Lawrence Berkeley National Laboratory"/>
            <person name="Van Ingen-Buijs V.A."/>
            <person name="Van Westerhoven A.C."/>
            <person name="Haridas S."/>
            <person name="Skiadas P."/>
            <person name="Martin F."/>
            <person name="Groenewald J.Z."/>
            <person name="Crous P.W."/>
            <person name="Seidl M.F."/>
        </authorList>
    </citation>
    <scope>NUCLEOTIDE SEQUENCE [LARGE SCALE GENOMIC DNA]</scope>
    <source>
        <strain evidence="1 2">CBS 123371</strain>
    </source>
</reference>
<dbReference type="InterPro" id="IPR036291">
    <property type="entry name" value="NAD(P)-bd_dom_sf"/>
</dbReference>
<evidence type="ECO:0000313" key="1">
    <source>
        <dbReference type="EMBL" id="KAK7513950.1"/>
    </source>
</evidence>
<dbReference type="Proteomes" id="UP001363622">
    <property type="component" value="Unassembled WGS sequence"/>
</dbReference>
<dbReference type="PANTHER" id="PTHR45033:SF2">
    <property type="entry name" value="ZINC-TYPE ALCOHOL DEHYDROGENASE-LIKE PROTEIN C1773.06C"/>
    <property type="match status" value="1"/>
</dbReference>
<organism evidence="1 2">
    <name type="scientific">Phyllosticta citriasiana</name>
    <dbReference type="NCBI Taxonomy" id="595635"/>
    <lineage>
        <taxon>Eukaryota</taxon>
        <taxon>Fungi</taxon>
        <taxon>Dikarya</taxon>
        <taxon>Ascomycota</taxon>
        <taxon>Pezizomycotina</taxon>
        <taxon>Dothideomycetes</taxon>
        <taxon>Dothideomycetes incertae sedis</taxon>
        <taxon>Botryosphaeriales</taxon>
        <taxon>Phyllostictaceae</taxon>
        <taxon>Phyllosticta</taxon>
    </lineage>
</organism>
<dbReference type="PANTHER" id="PTHR45033">
    <property type="match status" value="1"/>
</dbReference>
<dbReference type="EMBL" id="JBBPHU010000009">
    <property type="protein sequence ID" value="KAK7513950.1"/>
    <property type="molecule type" value="Genomic_DNA"/>
</dbReference>
<dbReference type="SUPFAM" id="SSF51735">
    <property type="entry name" value="NAD(P)-binding Rossmann-fold domains"/>
    <property type="match status" value="1"/>
</dbReference>
<dbReference type="InterPro" id="IPR052711">
    <property type="entry name" value="Zinc_ADH-like"/>
</dbReference>
<gene>
    <name evidence="1" type="ORF">IWZ03DRAFT_416779</name>
</gene>
<sequence length="110" mass="11927">MWIVGDSETIYHVDGFFFGAGDCNGFVQEYLVRDEPLKLPAPTNVSLVEAAAYATAWLTSYDSLSKGSMAAGATATATSSFDHKLEFVKKIGAKHSINYGKAPNWTEETL</sequence>
<keyword evidence="2" id="KW-1185">Reference proteome</keyword>
<dbReference type="Gene3D" id="3.40.50.720">
    <property type="entry name" value="NAD(P)-binding Rossmann-like Domain"/>
    <property type="match status" value="2"/>
</dbReference>
<protein>
    <submittedName>
        <fullName evidence="1">Uncharacterized protein</fullName>
    </submittedName>
</protein>
<dbReference type="Gene3D" id="3.90.180.10">
    <property type="entry name" value="Medium-chain alcohol dehydrogenases, catalytic domain"/>
    <property type="match status" value="1"/>
</dbReference>